<dbReference type="InterPro" id="IPR009057">
    <property type="entry name" value="Homeodomain-like_sf"/>
</dbReference>
<evidence type="ECO:0000256" key="1">
    <source>
        <dbReference type="ARBA" id="ARBA00023015"/>
    </source>
</evidence>
<dbReference type="AlphaFoldDB" id="A0A4R4VM70"/>
<dbReference type="PANTHER" id="PTHR30055">
    <property type="entry name" value="HTH-TYPE TRANSCRIPTIONAL REGULATOR RUTR"/>
    <property type="match status" value="1"/>
</dbReference>
<keyword evidence="7" id="KW-1185">Reference proteome</keyword>
<dbReference type="EMBL" id="SMKP01000273">
    <property type="protein sequence ID" value="TDD06742.1"/>
    <property type="molecule type" value="Genomic_DNA"/>
</dbReference>
<dbReference type="Gene3D" id="1.10.357.10">
    <property type="entry name" value="Tetracycline Repressor, domain 2"/>
    <property type="match status" value="1"/>
</dbReference>
<dbReference type="GO" id="GO:0000976">
    <property type="term" value="F:transcription cis-regulatory region binding"/>
    <property type="evidence" value="ECO:0007669"/>
    <property type="project" value="TreeGrafter"/>
</dbReference>
<keyword evidence="2 4" id="KW-0238">DNA-binding</keyword>
<dbReference type="InterPro" id="IPR011075">
    <property type="entry name" value="TetR_C"/>
</dbReference>
<evidence type="ECO:0000256" key="2">
    <source>
        <dbReference type="ARBA" id="ARBA00023125"/>
    </source>
</evidence>
<dbReference type="SUPFAM" id="SSF48498">
    <property type="entry name" value="Tetracyclin repressor-like, C-terminal domain"/>
    <property type="match status" value="1"/>
</dbReference>
<reference evidence="6 7" key="1">
    <citation type="submission" date="2019-03" db="EMBL/GenBank/DDBJ databases">
        <title>Draft genome sequences of novel Actinobacteria.</title>
        <authorList>
            <person name="Sahin N."/>
            <person name="Ay H."/>
            <person name="Saygin H."/>
        </authorList>
    </citation>
    <scope>NUCLEOTIDE SEQUENCE [LARGE SCALE GENOMIC DNA]</scope>
    <source>
        <strain evidence="6 7">KC712</strain>
    </source>
</reference>
<evidence type="ECO:0000313" key="6">
    <source>
        <dbReference type="EMBL" id="TDD06742.1"/>
    </source>
</evidence>
<feature type="DNA-binding region" description="H-T-H motif" evidence="4">
    <location>
        <begin position="31"/>
        <end position="50"/>
    </location>
</feature>
<protein>
    <submittedName>
        <fullName evidence="6">TetR/AcrR family transcriptional regulator</fullName>
    </submittedName>
</protein>
<dbReference type="SUPFAM" id="SSF46689">
    <property type="entry name" value="Homeodomain-like"/>
    <property type="match status" value="1"/>
</dbReference>
<dbReference type="InterPro" id="IPR036271">
    <property type="entry name" value="Tet_transcr_reg_TetR-rel_C_sf"/>
</dbReference>
<dbReference type="PRINTS" id="PR00455">
    <property type="entry name" value="HTHTETR"/>
</dbReference>
<dbReference type="Gene3D" id="1.10.10.60">
    <property type="entry name" value="Homeodomain-like"/>
    <property type="match status" value="1"/>
</dbReference>
<evidence type="ECO:0000259" key="5">
    <source>
        <dbReference type="PROSITE" id="PS50977"/>
    </source>
</evidence>
<evidence type="ECO:0000313" key="7">
    <source>
        <dbReference type="Proteomes" id="UP000294543"/>
    </source>
</evidence>
<dbReference type="OrthoDB" id="9796019at2"/>
<dbReference type="RefSeq" id="WP_132519066.1">
    <property type="nucleotide sequence ID" value="NZ_SMKP01000273.1"/>
</dbReference>
<name>A0A4R4VM70_9ACTN</name>
<accession>A0A4R4VM70</accession>
<evidence type="ECO:0000256" key="4">
    <source>
        <dbReference type="PROSITE-ProRule" id="PRU00335"/>
    </source>
</evidence>
<gene>
    <name evidence="6" type="ORF">E1294_48660</name>
</gene>
<organism evidence="6 7">
    <name type="scientific">Nonomuraea diastatica</name>
    <dbReference type="NCBI Taxonomy" id="1848329"/>
    <lineage>
        <taxon>Bacteria</taxon>
        <taxon>Bacillati</taxon>
        <taxon>Actinomycetota</taxon>
        <taxon>Actinomycetes</taxon>
        <taxon>Streptosporangiales</taxon>
        <taxon>Streptosporangiaceae</taxon>
        <taxon>Nonomuraea</taxon>
    </lineage>
</organism>
<dbReference type="PANTHER" id="PTHR30055:SF148">
    <property type="entry name" value="TETR-FAMILY TRANSCRIPTIONAL REGULATOR"/>
    <property type="match status" value="1"/>
</dbReference>
<sequence>MVGRPRSETSRRAILRAALDLCERDGYQNVTLKGIAQAAGTGRQTVYRWWRTKAEVMIEALTAFVEAPTGSEDLRTFLLETFRLSGGAVGGVIVGLMADAQSDEAFAVRMRGFIDSRRRALHAVLARTLSADVDLELAVDMVFGAMWYRLMNRHAPVDESLADDVTAMLARLSS</sequence>
<dbReference type="PROSITE" id="PS50977">
    <property type="entry name" value="HTH_TETR_2"/>
    <property type="match status" value="1"/>
</dbReference>
<keyword evidence="3" id="KW-0804">Transcription</keyword>
<proteinExistence type="predicted"/>
<feature type="domain" description="HTH tetR-type" evidence="5">
    <location>
        <begin position="8"/>
        <end position="68"/>
    </location>
</feature>
<dbReference type="InterPro" id="IPR001647">
    <property type="entry name" value="HTH_TetR"/>
</dbReference>
<comment type="caution">
    <text evidence="6">The sequence shown here is derived from an EMBL/GenBank/DDBJ whole genome shotgun (WGS) entry which is preliminary data.</text>
</comment>
<evidence type="ECO:0000256" key="3">
    <source>
        <dbReference type="ARBA" id="ARBA00023163"/>
    </source>
</evidence>
<dbReference type="Pfam" id="PF16859">
    <property type="entry name" value="TetR_C_11"/>
    <property type="match status" value="1"/>
</dbReference>
<dbReference type="Proteomes" id="UP000294543">
    <property type="component" value="Unassembled WGS sequence"/>
</dbReference>
<dbReference type="InterPro" id="IPR050109">
    <property type="entry name" value="HTH-type_TetR-like_transc_reg"/>
</dbReference>
<keyword evidence="1" id="KW-0805">Transcription regulation</keyword>
<dbReference type="Pfam" id="PF00440">
    <property type="entry name" value="TetR_N"/>
    <property type="match status" value="1"/>
</dbReference>
<dbReference type="GO" id="GO:0003700">
    <property type="term" value="F:DNA-binding transcription factor activity"/>
    <property type="evidence" value="ECO:0007669"/>
    <property type="project" value="TreeGrafter"/>
</dbReference>